<dbReference type="Proteomes" id="UP000630445">
    <property type="component" value="Unassembled WGS sequence"/>
</dbReference>
<dbReference type="EMBL" id="JACBAF010002023">
    <property type="protein sequence ID" value="KAF7169750.1"/>
    <property type="molecule type" value="Genomic_DNA"/>
</dbReference>
<sequence length="87" mass="9175">MVEGFAPVLDTVVFRLGPDPPNARPARVQLLDDGECISVDLGQVARGHRYAYQASTSSASDSESAPSALSTVVRDAISSWRPGTETA</sequence>
<organism evidence="2 4">
    <name type="scientific">Aspergillus hiratsukae</name>
    <dbReference type="NCBI Taxonomy" id="1194566"/>
    <lineage>
        <taxon>Eukaryota</taxon>
        <taxon>Fungi</taxon>
        <taxon>Dikarya</taxon>
        <taxon>Ascomycota</taxon>
        <taxon>Pezizomycotina</taxon>
        <taxon>Eurotiomycetes</taxon>
        <taxon>Eurotiomycetidae</taxon>
        <taxon>Eurotiales</taxon>
        <taxon>Aspergillaceae</taxon>
        <taxon>Aspergillus</taxon>
        <taxon>Aspergillus subgen. Fumigati</taxon>
    </lineage>
</organism>
<dbReference type="AlphaFoldDB" id="A0A8H6UXH1"/>
<keyword evidence="3" id="KW-1185">Reference proteome</keyword>
<evidence type="ECO:0000313" key="1">
    <source>
        <dbReference type="EMBL" id="KAF7122563.1"/>
    </source>
</evidence>
<name>A0A8H6UXH1_9EURO</name>
<evidence type="ECO:0000313" key="2">
    <source>
        <dbReference type="EMBL" id="KAF7169750.1"/>
    </source>
</evidence>
<proteinExistence type="predicted"/>
<evidence type="ECO:0000313" key="4">
    <source>
        <dbReference type="Proteomes" id="UP000662466"/>
    </source>
</evidence>
<dbReference type="Proteomes" id="UP000662466">
    <property type="component" value="Unassembled WGS sequence"/>
</dbReference>
<evidence type="ECO:0000313" key="3">
    <source>
        <dbReference type="Proteomes" id="UP000630445"/>
    </source>
</evidence>
<dbReference type="EMBL" id="JACBAD010002014">
    <property type="protein sequence ID" value="KAF7122563.1"/>
    <property type="molecule type" value="Genomic_DNA"/>
</dbReference>
<reference evidence="2" key="1">
    <citation type="submission" date="2020-06" db="EMBL/GenBank/DDBJ databases">
        <title>Draft genome sequences of strains closely related to Aspergillus parafelis and Aspergillus hiratsukae.</title>
        <authorList>
            <person name="Dos Santos R.A.C."/>
            <person name="Rivero-Menendez O."/>
            <person name="Steenwyk J.L."/>
            <person name="Mead M.E."/>
            <person name="Goldman G.H."/>
            <person name="Alastruey-Izquierdo A."/>
            <person name="Rokas A."/>
        </authorList>
    </citation>
    <scope>NUCLEOTIDE SEQUENCE</scope>
    <source>
        <strain evidence="1">CNM-CM5793</strain>
        <strain evidence="2">CNM-CM6106</strain>
    </source>
</reference>
<gene>
    <name evidence="1" type="ORF">CNMCM5793_000588</name>
    <name evidence="2" type="ORF">CNMCM6106_004540</name>
</gene>
<protein>
    <submittedName>
        <fullName evidence="2">Uncharacterized protein</fullName>
    </submittedName>
</protein>
<comment type="caution">
    <text evidence="2">The sequence shown here is derived from an EMBL/GenBank/DDBJ whole genome shotgun (WGS) entry which is preliminary data.</text>
</comment>
<accession>A0A8H6UXH1</accession>